<sequence>MAKRGFFAELNYQAQQAEKRRRQQAATAYRAQAAAERDAERARKAAERARAAAARGSAAEQKAAEKEAARLHAEARMAEVEAMNGDLANEFAEIDGLLAATLEIDDYVDLDALKIIDVEHPPFEPGILATSTPPLPELVYPRQPEYHEPPAPGGLAAAFGGKKKHQDSIERAKAEHAEAIRRWHEHATAMHAQYVAEQDRHRQAEEDRLAKLAAAESMYQDECRRREAEAAEHNKRLAELINGLAFDVESAIQEYVGIVLSNSVYPEIFPVSHEHGFSLATRELALTALIPEPSAVPAVKEYKYVKAKDEITPTALPAKAQKERYASAVWQVAVRTVHEVFEADRAGKISSIALTVGVNRVSPATGQPETVPLVAVAADRETFGSFDLGNVVPHATLTHMGAALSKSPVDLTPADTSRGVRARGR</sequence>
<feature type="region of interest" description="Disordered" evidence="1">
    <location>
        <begin position="17"/>
        <end position="67"/>
    </location>
</feature>
<dbReference type="Proteomes" id="UP001501319">
    <property type="component" value="Unassembled WGS sequence"/>
</dbReference>
<comment type="caution">
    <text evidence="2">The sequence shown here is derived from an EMBL/GenBank/DDBJ whole genome shotgun (WGS) entry which is preliminary data.</text>
</comment>
<accession>A0ABP4RUM9</accession>
<feature type="compositionally biased region" description="Low complexity" evidence="1">
    <location>
        <begin position="24"/>
        <end position="34"/>
    </location>
</feature>
<evidence type="ECO:0000313" key="2">
    <source>
        <dbReference type="EMBL" id="GAA1662170.1"/>
    </source>
</evidence>
<feature type="compositionally biased region" description="Low complexity" evidence="1">
    <location>
        <begin position="51"/>
        <end position="61"/>
    </location>
</feature>
<proteinExistence type="predicted"/>
<dbReference type="RefSeq" id="WP_344116811.1">
    <property type="nucleotide sequence ID" value="NZ_BAAANE010000017.1"/>
</dbReference>
<evidence type="ECO:0008006" key="4">
    <source>
        <dbReference type="Google" id="ProtNLM"/>
    </source>
</evidence>
<reference evidence="3" key="1">
    <citation type="journal article" date="2019" name="Int. J. Syst. Evol. Microbiol.">
        <title>The Global Catalogue of Microorganisms (GCM) 10K type strain sequencing project: providing services to taxonomists for standard genome sequencing and annotation.</title>
        <authorList>
            <consortium name="The Broad Institute Genomics Platform"/>
            <consortium name="The Broad Institute Genome Sequencing Center for Infectious Disease"/>
            <person name="Wu L."/>
            <person name="Ma J."/>
        </authorList>
    </citation>
    <scope>NUCLEOTIDE SEQUENCE [LARGE SCALE GENOMIC DNA]</scope>
    <source>
        <strain evidence="3">JCM 14306</strain>
    </source>
</reference>
<dbReference type="EMBL" id="BAAANE010000017">
    <property type="protein sequence ID" value="GAA1662170.1"/>
    <property type="molecule type" value="Genomic_DNA"/>
</dbReference>
<gene>
    <name evidence="2" type="ORF">GCM10009744_64920</name>
</gene>
<evidence type="ECO:0000313" key="3">
    <source>
        <dbReference type="Proteomes" id="UP001501319"/>
    </source>
</evidence>
<protein>
    <recommendedName>
        <fullName evidence="4">Restriction system protein</fullName>
    </recommendedName>
</protein>
<keyword evidence="3" id="KW-1185">Reference proteome</keyword>
<name>A0ABP4RUM9_9ACTN</name>
<organism evidence="2 3">
    <name type="scientific">Kribbella alba</name>
    <dbReference type="NCBI Taxonomy" id="190197"/>
    <lineage>
        <taxon>Bacteria</taxon>
        <taxon>Bacillati</taxon>
        <taxon>Actinomycetota</taxon>
        <taxon>Actinomycetes</taxon>
        <taxon>Propionibacteriales</taxon>
        <taxon>Kribbellaceae</taxon>
        <taxon>Kribbella</taxon>
    </lineage>
</organism>
<evidence type="ECO:0000256" key="1">
    <source>
        <dbReference type="SAM" id="MobiDB-lite"/>
    </source>
</evidence>
<feature type="compositionally biased region" description="Basic and acidic residues" evidence="1">
    <location>
        <begin position="35"/>
        <end position="50"/>
    </location>
</feature>